<reference evidence="1" key="1">
    <citation type="journal article" date="2015" name="Nature">
        <title>Complex archaea that bridge the gap between prokaryotes and eukaryotes.</title>
        <authorList>
            <person name="Spang A."/>
            <person name="Saw J.H."/>
            <person name="Jorgensen S.L."/>
            <person name="Zaremba-Niedzwiedzka K."/>
            <person name="Martijn J."/>
            <person name="Lind A.E."/>
            <person name="van Eijk R."/>
            <person name="Schleper C."/>
            <person name="Guy L."/>
            <person name="Ettema T.J."/>
        </authorList>
    </citation>
    <scope>NUCLEOTIDE SEQUENCE</scope>
</reference>
<comment type="caution">
    <text evidence="1">The sequence shown here is derived from an EMBL/GenBank/DDBJ whole genome shotgun (WGS) entry which is preliminary data.</text>
</comment>
<name>A0A0F9FVH7_9ZZZZ</name>
<dbReference type="AlphaFoldDB" id="A0A0F9FVH7"/>
<organism evidence="1">
    <name type="scientific">marine sediment metagenome</name>
    <dbReference type="NCBI Taxonomy" id="412755"/>
    <lineage>
        <taxon>unclassified sequences</taxon>
        <taxon>metagenomes</taxon>
        <taxon>ecological metagenomes</taxon>
    </lineage>
</organism>
<evidence type="ECO:0000313" key="1">
    <source>
        <dbReference type="EMBL" id="KKL55157.1"/>
    </source>
</evidence>
<feature type="non-terminal residue" evidence="1">
    <location>
        <position position="1"/>
    </location>
</feature>
<protein>
    <submittedName>
        <fullName evidence="1">Uncharacterized protein</fullName>
    </submittedName>
</protein>
<gene>
    <name evidence="1" type="ORF">LCGC14_2258240</name>
</gene>
<sequence length="39" mass="4245">KPEVPKIETAAGDITHPEGVIEGELVEENDGTKAEHYKI</sequence>
<proteinExistence type="predicted"/>
<accession>A0A0F9FVH7</accession>
<dbReference type="EMBL" id="LAZR01030941">
    <property type="protein sequence ID" value="KKL55157.1"/>
    <property type="molecule type" value="Genomic_DNA"/>
</dbReference>